<feature type="repeat" description="WD" evidence="5">
    <location>
        <begin position="611"/>
        <end position="644"/>
    </location>
</feature>
<dbReference type="SUPFAM" id="SSF56112">
    <property type="entry name" value="Protein kinase-like (PK-like)"/>
    <property type="match status" value="1"/>
</dbReference>
<evidence type="ECO:0000256" key="2">
    <source>
        <dbReference type="ARBA" id="ARBA00022737"/>
    </source>
</evidence>
<dbReference type="CDD" id="cd00200">
    <property type="entry name" value="WD40"/>
    <property type="match status" value="1"/>
</dbReference>
<dbReference type="PROSITE" id="PS00678">
    <property type="entry name" value="WD_REPEATS_1"/>
    <property type="match status" value="4"/>
</dbReference>
<evidence type="ECO:0000313" key="10">
    <source>
        <dbReference type="Proteomes" id="UP001501842"/>
    </source>
</evidence>
<dbReference type="SMART" id="SM00220">
    <property type="entry name" value="S_TKc"/>
    <property type="match status" value="1"/>
</dbReference>
<dbReference type="PROSITE" id="PS50082">
    <property type="entry name" value="WD_REPEATS_2"/>
    <property type="match status" value="6"/>
</dbReference>
<dbReference type="Gene3D" id="1.10.510.10">
    <property type="entry name" value="Transferase(Phosphotransferase) domain 1"/>
    <property type="match status" value="1"/>
</dbReference>
<name>A0ABN3U137_9ACTN</name>
<dbReference type="SMART" id="SM00320">
    <property type="entry name" value="WD40"/>
    <property type="match status" value="7"/>
</dbReference>
<dbReference type="InterPro" id="IPR015943">
    <property type="entry name" value="WD40/YVTN_repeat-like_dom_sf"/>
</dbReference>
<feature type="repeat" description="WD" evidence="5">
    <location>
        <begin position="569"/>
        <end position="610"/>
    </location>
</feature>
<dbReference type="Gene3D" id="2.130.10.10">
    <property type="entry name" value="YVTN repeat-like/Quinoprotein amine dehydrogenase"/>
    <property type="match status" value="3"/>
</dbReference>
<feature type="domain" description="Protein kinase" evidence="8">
    <location>
        <begin position="23"/>
        <end position="279"/>
    </location>
</feature>
<evidence type="ECO:0000256" key="1">
    <source>
        <dbReference type="ARBA" id="ARBA00022574"/>
    </source>
</evidence>
<dbReference type="EMBL" id="BAAATZ010000004">
    <property type="protein sequence ID" value="GAA2721570.1"/>
    <property type="molecule type" value="Genomic_DNA"/>
</dbReference>
<feature type="repeat" description="WD" evidence="5">
    <location>
        <begin position="402"/>
        <end position="434"/>
    </location>
</feature>
<comment type="caution">
    <text evidence="9">The sequence shown here is derived from an EMBL/GenBank/DDBJ whole genome shotgun (WGS) entry which is preliminary data.</text>
</comment>
<evidence type="ECO:0000259" key="8">
    <source>
        <dbReference type="PROSITE" id="PS50011"/>
    </source>
</evidence>
<reference evidence="9 10" key="1">
    <citation type="journal article" date="2019" name="Int. J. Syst. Evol. Microbiol.">
        <title>The Global Catalogue of Microorganisms (GCM) 10K type strain sequencing project: providing services to taxonomists for standard genome sequencing and annotation.</title>
        <authorList>
            <consortium name="The Broad Institute Genomics Platform"/>
            <consortium name="The Broad Institute Genome Sequencing Center for Infectious Disease"/>
            <person name="Wu L."/>
            <person name="Ma J."/>
        </authorList>
    </citation>
    <scope>NUCLEOTIDE SEQUENCE [LARGE SCALE GENOMIC DNA]</scope>
    <source>
        <strain evidence="9 10">JCM 8201</strain>
    </source>
</reference>
<dbReference type="Gene3D" id="3.30.200.20">
    <property type="entry name" value="Phosphorylase Kinase, domain 1"/>
    <property type="match status" value="1"/>
</dbReference>
<protein>
    <recommendedName>
        <fullName evidence="8">Protein kinase domain-containing protein</fullName>
    </recommendedName>
</protein>
<dbReference type="SUPFAM" id="SSF50978">
    <property type="entry name" value="WD40 repeat-like"/>
    <property type="match status" value="1"/>
</dbReference>
<dbReference type="InterPro" id="IPR020472">
    <property type="entry name" value="WD40_PAC1"/>
</dbReference>
<organism evidence="9 10">
    <name type="scientific">Actinocorallia aurantiaca</name>
    <dbReference type="NCBI Taxonomy" id="46204"/>
    <lineage>
        <taxon>Bacteria</taxon>
        <taxon>Bacillati</taxon>
        <taxon>Actinomycetota</taxon>
        <taxon>Actinomycetes</taxon>
        <taxon>Streptosporangiales</taxon>
        <taxon>Thermomonosporaceae</taxon>
        <taxon>Actinocorallia</taxon>
    </lineage>
</organism>
<dbReference type="InterPro" id="IPR017441">
    <property type="entry name" value="Protein_kinase_ATP_BS"/>
</dbReference>
<keyword evidence="1 5" id="KW-0853">WD repeat</keyword>
<keyword evidence="2" id="KW-0677">Repeat</keyword>
<feature type="repeat" description="WD" evidence="5">
    <location>
        <begin position="485"/>
        <end position="526"/>
    </location>
</feature>
<feature type="region of interest" description="Disordered" evidence="7">
    <location>
        <begin position="283"/>
        <end position="356"/>
    </location>
</feature>
<dbReference type="InterPro" id="IPR019775">
    <property type="entry name" value="WD40_repeat_CS"/>
</dbReference>
<dbReference type="InterPro" id="IPR011009">
    <property type="entry name" value="Kinase-like_dom_sf"/>
</dbReference>
<dbReference type="PROSITE" id="PS50011">
    <property type="entry name" value="PROTEIN_KINASE_DOM"/>
    <property type="match status" value="1"/>
</dbReference>
<dbReference type="Proteomes" id="UP001501842">
    <property type="component" value="Unassembled WGS sequence"/>
</dbReference>
<keyword evidence="4 6" id="KW-0067">ATP-binding</keyword>
<keyword evidence="3 6" id="KW-0547">Nucleotide-binding</keyword>
<dbReference type="InterPro" id="IPR000719">
    <property type="entry name" value="Prot_kinase_dom"/>
</dbReference>
<evidence type="ECO:0000256" key="5">
    <source>
        <dbReference type="PROSITE-ProRule" id="PRU00221"/>
    </source>
</evidence>
<evidence type="ECO:0000256" key="7">
    <source>
        <dbReference type="SAM" id="MobiDB-lite"/>
    </source>
</evidence>
<feature type="repeat" description="WD" evidence="5">
    <location>
        <begin position="527"/>
        <end position="568"/>
    </location>
</feature>
<proteinExistence type="predicted"/>
<dbReference type="PROSITE" id="PS00107">
    <property type="entry name" value="PROTEIN_KINASE_ATP"/>
    <property type="match status" value="1"/>
</dbReference>
<dbReference type="InterPro" id="IPR050349">
    <property type="entry name" value="WD_LIS1/nudF_dynein_reg"/>
</dbReference>
<dbReference type="InterPro" id="IPR001680">
    <property type="entry name" value="WD40_rpt"/>
</dbReference>
<evidence type="ECO:0000256" key="3">
    <source>
        <dbReference type="ARBA" id="ARBA00022741"/>
    </source>
</evidence>
<dbReference type="PANTHER" id="PTHR44129">
    <property type="entry name" value="WD REPEAT-CONTAINING PROTEIN POP1"/>
    <property type="match status" value="1"/>
</dbReference>
<sequence length="685" mass="72299">MFFAAIVRRVAENRAGDLVADRYRLLSVVGVGGMGRVWRARDERLDREVAVKEVLLPSGVRGEERERLNRRAVREGRSAARLSHPGIITMHDIVIHRDGPFLVMEYLPGRSLAEAVAEDGPLPPRRAAEIGRAMAEALLVAHGAGIVHRDLKPQNVLLHGDRVVITDFGIAHLVGDATLTAAGAIMGTPAYMAPEQAETAQVTPAVDVWSLGATLYSAVEGRPPYPGATYMEALAALITGEPRPPRSTGPFADLVMRILRKRPEDRPELPELVRLLGELARDDSASVRAAPSPPPEPVESLPSWTPPGGGDPTPPPVPGEAGPPPPAPSAPPSDRPGPPPVPRPPVPPPPAPVRTGTWSRRDLGVFAGLAVLSAVLPAGVNLARGAGPGTPPAGPPSGAPLSGGLSGAVRALAFGGDGGILATGSDGDPVRLWDPVRQVEIGGLEGPSPVTALAFGPGGALLAAGGGDRTVWLWDVRTRARVALLNGHEAAVRAVAFAPDGRLLASAGDDDVVRLWDTASHRQVAELEGHDDDVWSLAFSPDGRTLASGGWDEAVRLWDVAERKEKDRLDEHRAAVTALAFSPDGRTLASGSQDQTVRIWDVREGKELHELEGHRDHVSAVAFAPDGRILVSAGWDRAVRLWDVPGYEPRNVLRAHGDYVLALALAGRYLATGGQDGLVRVHALS</sequence>
<evidence type="ECO:0000256" key="6">
    <source>
        <dbReference type="PROSITE-ProRule" id="PRU10141"/>
    </source>
</evidence>
<feature type="binding site" evidence="6">
    <location>
        <position position="52"/>
    </location>
    <ligand>
        <name>ATP</name>
        <dbReference type="ChEBI" id="CHEBI:30616"/>
    </ligand>
</feature>
<dbReference type="Pfam" id="PF00400">
    <property type="entry name" value="WD40"/>
    <property type="match status" value="7"/>
</dbReference>
<keyword evidence="10" id="KW-1185">Reference proteome</keyword>
<dbReference type="InterPro" id="IPR008271">
    <property type="entry name" value="Ser/Thr_kinase_AS"/>
</dbReference>
<dbReference type="Pfam" id="PF00069">
    <property type="entry name" value="Pkinase"/>
    <property type="match status" value="1"/>
</dbReference>
<accession>A0ABN3U137</accession>
<evidence type="ECO:0000313" key="9">
    <source>
        <dbReference type="EMBL" id="GAA2721570.1"/>
    </source>
</evidence>
<dbReference type="PRINTS" id="PR00320">
    <property type="entry name" value="GPROTEINBRPT"/>
</dbReference>
<dbReference type="PROSITE" id="PS00108">
    <property type="entry name" value="PROTEIN_KINASE_ST"/>
    <property type="match status" value="1"/>
</dbReference>
<feature type="compositionally biased region" description="Pro residues" evidence="7">
    <location>
        <begin position="312"/>
        <end position="352"/>
    </location>
</feature>
<dbReference type="CDD" id="cd14014">
    <property type="entry name" value="STKc_PknB_like"/>
    <property type="match status" value="1"/>
</dbReference>
<dbReference type="InterPro" id="IPR036322">
    <property type="entry name" value="WD40_repeat_dom_sf"/>
</dbReference>
<gene>
    <name evidence="9" type="ORF">GCM10010439_12120</name>
</gene>
<dbReference type="PROSITE" id="PS50294">
    <property type="entry name" value="WD_REPEATS_REGION"/>
    <property type="match status" value="5"/>
</dbReference>
<evidence type="ECO:0000256" key="4">
    <source>
        <dbReference type="ARBA" id="ARBA00022840"/>
    </source>
</evidence>
<feature type="repeat" description="WD" evidence="5">
    <location>
        <begin position="450"/>
        <end position="484"/>
    </location>
</feature>